<dbReference type="EMBL" id="DRLD01000119">
    <property type="protein sequence ID" value="HED09928.1"/>
    <property type="molecule type" value="Genomic_DNA"/>
</dbReference>
<dbReference type="Pfam" id="PF04205">
    <property type="entry name" value="FMN_bind"/>
    <property type="match status" value="1"/>
</dbReference>
<sequence>MRKALLILIGLPLILSAGGIRENTEDTLRDILGPGITLTMKKMPLPVRTRKSAEKKVRQRFFKKWLYGWRISRNDSTLAYALLDNVKGKAMPITFLVVFNPDGDIRATRIIKYREAIGGAVQNLSWLRQFSGLTADSSYTVGRKIDGISGATISVHSVTRGIHKLTLVFPALKEVLDEQ</sequence>
<proteinExistence type="predicted"/>
<dbReference type="InterPro" id="IPR010209">
    <property type="entry name" value="Ion_transpt_RnfG/RsxG"/>
</dbReference>
<evidence type="ECO:0000256" key="5">
    <source>
        <dbReference type="ARBA" id="ARBA00022982"/>
    </source>
</evidence>
<keyword evidence="2" id="KW-0597">Phosphoprotein</keyword>
<dbReference type="PANTHER" id="PTHR36118:SF1">
    <property type="entry name" value="ION-TRANSLOCATING OXIDOREDUCTASE COMPLEX SUBUNIT G"/>
    <property type="match status" value="1"/>
</dbReference>
<dbReference type="GO" id="GO:0022900">
    <property type="term" value="P:electron transport chain"/>
    <property type="evidence" value="ECO:0007669"/>
    <property type="project" value="InterPro"/>
</dbReference>
<protein>
    <submittedName>
        <fullName evidence="7">FMN-binding protein</fullName>
    </submittedName>
</protein>
<evidence type="ECO:0000256" key="4">
    <source>
        <dbReference type="ARBA" id="ARBA00022643"/>
    </source>
</evidence>
<keyword evidence="3" id="KW-0285">Flavoprotein</keyword>
<evidence type="ECO:0000313" key="7">
    <source>
        <dbReference type="EMBL" id="HED09928.1"/>
    </source>
</evidence>
<dbReference type="AlphaFoldDB" id="A0A7V1PTR3"/>
<dbReference type="GO" id="GO:0010181">
    <property type="term" value="F:FMN binding"/>
    <property type="evidence" value="ECO:0007669"/>
    <property type="project" value="InterPro"/>
</dbReference>
<evidence type="ECO:0000256" key="3">
    <source>
        <dbReference type="ARBA" id="ARBA00022630"/>
    </source>
</evidence>
<dbReference type="InterPro" id="IPR007329">
    <property type="entry name" value="FMN-bd"/>
</dbReference>
<dbReference type="PANTHER" id="PTHR36118">
    <property type="entry name" value="ION-TRANSLOCATING OXIDOREDUCTASE COMPLEX SUBUNIT G"/>
    <property type="match status" value="1"/>
</dbReference>
<dbReference type="GO" id="GO:0005886">
    <property type="term" value="C:plasma membrane"/>
    <property type="evidence" value="ECO:0007669"/>
    <property type="project" value="InterPro"/>
</dbReference>
<gene>
    <name evidence="7" type="ORF">ENJ10_04515</name>
</gene>
<evidence type="ECO:0000256" key="2">
    <source>
        <dbReference type="ARBA" id="ARBA00022553"/>
    </source>
</evidence>
<accession>A0A7V1PTR3</accession>
<keyword evidence="5" id="KW-0249">Electron transport</keyword>
<dbReference type="SMART" id="SM00900">
    <property type="entry name" value="FMN_bind"/>
    <property type="match status" value="1"/>
</dbReference>
<reference evidence="7" key="1">
    <citation type="journal article" date="2020" name="mSystems">
        <title>Genome- and Community-Level Interaction Insights into Carbon Utilization and Element Cycling Functions of Hydrothermarchaeota in Hydrothermal Sediment.</title>
        <authorList>
            <person name="Zhou Z."/>
            <person name="Liu Y."/>
            <person name="Xu W."/>
            <person name="Pan J."/>
            <person name="Luo Z.H."/>
            <person name="Li M."/>
        </authorList>
    </citation>
    <scope>NUCLEOTIDE SEQUENCE [LARGE SCALE GENOMIC DNA]</scope>
    <source>
        <strain evidence="7">HyVt-456</strain>
    </source>
</reference>
<name>A0A7V1PTR3_CALAY</name>
<comment type="caution">
    <text evidence="7">The sequence shown here is derived from an EMBL/GenBank/DDBJ whole genome shotgun (WGS) entry which is preliminary data.</text>
</comment>
<keyword evidence="1" id="KW-0813">Transport</keyword>
<evidence type="ECO:0000256" key="1">
    <source>
        <dbReference type="ARBA" id="ARBA00022448"/>
    </source>
</evidence>
<evidence type="ECO:0000259" key="6">
    <source>
        <dbReference type="SMART" id="SM00900"/>
    </source>
</evidence>
<keyword evidence="4" id="KW-0288">FMN</keyword>
<dbReference type="GO" id="GO:0009055">
    <property type="term" value="F:electron transfer activity"/>
    <property type="evidence" value="ECO:0007669"/>
    <property type="project" value="InterPro"/>
</dbReference>
<feature type="domain" description="FMN-binding" evidence="6">
    <location>
        <begin position="88"/>
        <end position="169"/>
    </location>
</feature>
<organism evidence="7">
    <name type="scientific">Caldithrix abyssi</name>
    <dbReference type="NCBI Taxonomy" id="187145"/>
    <lineage>
        <taxon>Bacteria</taxon>
        <taxon>Pseudomonadati</taxon>
        <taxon>Calditrichota</taxon>
        <taxon>Calditrichia</taxon>
        <taxon>Calditrichales</taxon>
        <taxon>Calditrichaceae</taxon>
        <taxon>Caldithrix</taxon>
    </lineage>
</organism>
<dbReference type="Proteomes" id="UP000886005">
    <property type="component" value="Unassembled WGS sequence"/>
</dbReference>